<dbReference type="AlphaFoldDB" id="A0A0F9SD93"/>
<name>A0A0F9SD93_9ZZZZ</name>
<reference evidence="1" key="1">
    <citation type="journal article" date="2015" name="Nature">
        <title>Complex archaea that bridge the gap between prokaryotes and eukaryotes.</title>
        <authorList>
            <person name="Spang A."/>
            <person name="Saw J.H."/>
            <person name="Jorgensen S.L."/>
            <person name="Zaremba-Niedzwiedzka K."/>
            <person name="Martijn J."/>
            <person name="Lind A.E."/>
            <person name="van Eijk R."/>
            <person name="Schleper C."/>
            <person name="Guy L."/>
            <person name="Ettema T.J."/>
        </authorList>
    </citation>
    <scope>NUCLEOTIDE SEQUENCE</scope>
</reference>
<comment type="caution">
    <text evidence="1">The sequence shown here is derived from an EMBL/GenBank/DDBJ whole genome shotgun (WGS) entry which is preliminary data.</text>
</comment>
<protein>
    <submittedName>
        <fullName evidence="1">Uncharacterized protein</fullName>
    </submittedName>
</protein>
<accession>A0A0F9SD93</accession>
<sequence>MMNKNRSSLNQVFAVVLIAAMALVYQFTPRFLHVGSPGPAMAGFGSARGFPSIITKAIRHTADITLNDDVRLFWGTDQDANCELNGGTNFICSGPSGAMAQFGKGANQVNIGDGAGTNAPIFQLSGDGDYTFGTVGTTDATMKVSGNTEKFIFQDGSTIGFVIDGANQLVAGDKASGGDLTLMSTTDATKGSILFGTSGYDETNNRLGVGTAAPDEDLEVFGASSILRLRDSGATEDATLAFMEFGGTDTGSWVRTGYVGDISSANRHIHLQAELSELHLGDSSGGSVLVLSGGQVGINAATPITPLTLGSGTFSIKELASADAPTAAYGQLWVKTATPNTLQFTNDDGADFPLGDHDALVNFAAGEHVDEAAIDHGSIAGLADDDHTQYILVGGTRAFTGEQSMGTNKLTNVVDPTVDQDAATKKYHDDNAGGGALQTVSFGGTWDGAGNFLWSNGLSADGDEATSTSQTRHGAVAGTIQKMVFYHAGNLSSNNATIKIHVNGTPAATKTATGAAATADVFNAIGVAVNDGDIIEVEFDAGSTNPGQSMVTIMIE</sequence>
<proteinExistence type="predicted"/>
<organism evidence="1">
    <name type="scientific">marine sediment metagenome</name>
    <dbReference type="NCBI Taxonomy" id="412755"/>
    <lineage>
        <taxon>unclassified sequences</taxon>
        <taxon>metagenomes</taxon>
        <taxon>ecological metagenomes</taxon>
    </lineage>
</organism>
<dbReference type="EMBL" id="LAZR01000537">
    <property type="protein sequence ID" value="KKN65004.1"/>
    <property type="molecule type" value="Genomic_DNA"/>
</dbReference>
<gene>
    <name evidence="1" type="ORF">LCGC14_0485610</name>
</gene>
<evidence type="ECO:0000313" key="1">
    <source>
        <dbReference type="EMBL" id="KKN65004.1"/>
    </source>
</evidence>